<comment type="caution">
    <text evidence="2">The sequence shown here is derived from an EMBL/GenBank/DDBJ whole genome shotgun (WGS) entry which is preliminary data.</text>
</comment>
<feature type="compositionally biased region" description="Basic and acidic residues" evidence="1">
    <location>
        <begin position="1"/>
        <end position="33"/>
    </location>
</feature>
<accession>A0A5J9TVP9</accession>
<keyword evidence="3" id="KW-1185">Reference proteome</keyword>
<feature type="non-terminal residue" evidence="2">
    <location>
        <position position="1"/>
    </location>
</feature>
<evidence type="ECO:0000256" key="1">
    <source>
        <dbReference type="SAM" id="MobiDB-lite"/>
    </source>
</evidence>
<proteinExistence type="predicted"/>
<dbReference type="AlphaFoldDB" id="A0A5J9TVP9"/>
<organism evidence="2 3">
    <name type="scientific">Eragrostis curvula</name>
    <name type="common">weeping love grass</name>
    <dbReference type="NCBI Taxonomy" id="38414"/>
    <lineage>
        <taxon>Eukaryota</taxon>
        <taxon>Viridiplantae</taxon>
        <taxon>Streptophyta</taxon>
        <taxon>Embryophyta</taxon>
        <taxon>Tracheophyta</taxon>
        <taxon>Spermatophyta</taxon>
        <taxon>Magnoliopsida</taxon>
        <taxon>Liliopsida</taxon>
        <taxon>Poales</taxon>
        <taxon>Poaceae</taxon>
        <taxon>PACMAD clade</taxon>
        <taxon>Chloridoideae</taxon>
        <taxon>Eragrostideae</taxon>
        <taxon>Eragrostidinae</taxon>
        <taxon>Eragrostis</taxon>
    </lineage>
</organism>
<dbReference type="Gramene" id="TVU14878">
    <property type="protein sequence ID" value="TVU14878"/>
    <property type="gene ID" value="EJB05_38374"/>
</dbReference>
<evidence type="ECO:0000313" key="3">
    <source>
        <dbReference type="Proteomes" id="UP000324897"/>
    </source>
</evidence>
<reference evidence="2 3" key="1">
    <citation type="journal article" date="2019" name="Sci. Rep.">
        <title>A high-quality genome of Eragrostis curvula grass provides insights into Poaceae evolution and supports new strategies to enhance forage quality.</title>
        <authorList>
            <person name="Carballo J."/>
            <person name="Santos B.A.C.M."/>
            <person name="Zappacosta D."/>
            <person name="Garbus I."/>
            <person name="Selva J.P."/>
            <person name="Gallo C.A."/>
            <person name="Diaz A."/>
            <person name="Albertini E."/>
            <person name="Caccamo M."/>
            <person name="Echenique V."/>
        </authorList>
    </citation>
    <scope>NUCLEOTIDE SEQUENCE [LARGE SCALE GENOMIC DNA]</scope>
    <source>
        <strain evidence="3">cv. Victoria</strain>
        <tissue evidence="2">Leaf</tissue>
    </source>
</reference>
<name>A0A5J9TVP9_9POAL</name>
<feature type="region of interest" description="Disordered" evidence="1">
    <location>
        <begin position="1"/>
        <end position="49"/>
    </location>
</feature>
<gene>
    <name evidence="2" type="ORF">EJB05_38374</name>
</gene>
<dbReference type="EMBL" id="RWGY01000031">
    <property type="protein sequence ID" value="TVU14878.1"/>
    <property type="molecule type" value="Genomic_DNA"/>
</dbReference>
<dbReference type="Proteomes" id="UP000324897">
    <property type="component" value="Unassembled WGS sequence"/>
</dbReference>
<sequence length="62" mass="7475">GHIRVWEESSKREKENRERKREEQHTAWESERRGRTKNTADPGNKPKERRSFLGVFELVLRG</sequence>
<evidence type="ECO:0000313" key="2">
    <source>
        <dbReference type="EMBL" id="TVU14878.1"/>
    </source>
</evidence>
<protein>
    <submittedName>
        <fullName evidence="2">Uncharacterized protein</fullName>
    </submittedName>
</protein>